<reference evidence="1 2" key="1">
    <citation type="submission" date="2024-04" db="EMBL/GenBank/DDBJ databases">
        <authorList>
            <person name="Rising A."/>
            <person name="Reimegard J."/>
            <person name="Sonavane S."/>
            <person name="Akerstrom W."/>
            <person name="Nylinder S."/>
            <person name="Hedman E."/>
            <person name="Kallberg Y."/>
        </authorList>
    </citation>
    <scope>NUCLEOTIDE SEQUENCE [LARGE SCALE GENOMIC DNA]</scope>
</reference>
<evidence type="ECO:0000313" key="1">
    <source>
        <dbReference type="EMBL" id="CAL1283507.1"/>
    </source>
</evidence>
<dbReference type="EMBL" id="CAXIEN010000168">
    <property type="protein sequence ID" value="CAL1283507.1"/>
    <property type="molecule type" value="Genomic_DNA"/>
</dbReference>
<accession>A0AAV2AHT7</accession>
<dbReference type="AlphaFoldDB" id="A0AAV2AHT7"/>
<proteinExistence type="predicted"/>
<keyword evidence="2" id="KW-1185">Reference proteome</keyword>
<organism evidence="1 2">
    <name type="scientific">Larinioides sclopetarius</name>
    <dbReference type="NCBI Taxonomy" id="280406"/>
    <lineage>
        <taxon>Eukaryota</taxon>
        <taxon>Metazoa</taxon>
        <taxon>Ecdysozoa</taxon>
        <taxon>Arthropoda</taxon>
        <taxon>Chelicerata</taxon>
        <taxon>Arachnida</taxon>
        <taxon>Araneae</taxon>
        <taxon>Araneomorphae</taxon>
        <taxon>Entelegynae</taxon>
        <taxon>Araneoidea</taxon>
        <taxon>Araneidae</taxon>
        <taxon>Larinioides</taxon>
    </lineage>
</organism>
<dbReference type="Proteomes" id="UP001497382">
    <property type="component" value="Unassembled WGS sequence"/>
</dbReference>
<gene>
    <name evidence="1" type="ORF">LARSCL_LOCUS12645</name>
</gene>
<name>A0AAV2AHT7_9ARAC</name>
<comment type="caution">
    <text evidence="1">The sequence shown here is derived from an EMBL/GenBank/DDBJ whole genome shotgun (WGS) entry which is preliminary data.</text>
</comment>
<evidence type="ECO:0000313" key="2">
    <source>
        <dbReference type="Proteomes" id="UP001497382"/>
    </source>
</evidence>
<sequence length="108" mass="12129">MPGNMWLRAKKPNSNTIAKRSCITVARGTPVESRGIRIDVTFHRKIKLSRILRPEEVGPMGIGGACRKTDAQAEAPIRGQRSTHQIWFLSHIWGETSARRALEKHSLC</sequence>
<protein>
    <submittedName>
        <fullName evidence="1">Uncharacterized protein</fullName>
    </submittedName>
</protein>